<evidence type="ECO:0000313" key="3">
    <source>
        <dbReference type="Proteomes" id="UP001519310"/>
    </source>
</evidence>
<name>A0ABS4KZM9_STRAV</name>
<feature type="region of interest" description="Disordered" evidence="1">
    <location>
        <begin position="1"/>
        <end position="26"/>
    </location>
</feature>
<dbReference type="EMBL" id="JAGGLQ010000001">
    <property type="protein sequence ID" value="MBP2034836.1"/>
    <property type="molecule type" value="Genomic_DNA"/>
</dbReference>
<evidence type="ECO:0000256" key="1">
    <source>
        <dbReference type="SAM" id="MobiDB-lite"/>
    </source>
</evidence>
<dbReference type="Proteomes" id="UP001519310">
    <property type="component" value="Unassembled WGS sequence"/>
</dbReference>
<gene>
    <name evidence="2" type="ORF">J2Z77_000620</name>
</gene>
<comment type="caution">
    <text evidence="2">The sequence shown here is derived from an EMBL/GenBank/DDBJ whole genome shotgun (WGS) entry which is preliminary data.</text>
</comment>
<sequence length="59" mass="6266">MVRADQANQGVGERMANAARPSSRSALREIPADACPAGYTMRVTVTMTLTGAALPCWSR</sequence>
<reference evidence="2 3" key="1">
    <citation type="submission" date="2021-03" db="EMBL/GenBank/DDBJ databases">
        <title>Genomic Encyclopedia of Type Strains, Phase IV (KMG-IV): sequencing the most valuable type-strain genomes for metagenomic binning, comparative biology and taxonomic classification.</title>
        <authorList>
            <person name="Goeker M."/>
        </authorList>
    </citation>
    <scope>NUCLEOTIDE SEQUENCE [LARGE SCALE GENOMIC DNA]</scope>
    <source>
        <strain evidence="2 3">DSM 40526</strain>
    </source>
</reference>
<protein>
    <submittedName>
        <fullName evidence="2">Uncharacterized protein</fullName>
    </submittedName>
</protein>
<organism evidence="2 3">
    <name type="scientific">Streptomyces avidinii</name>
    <dbReference type="NCBI Taxonomy" id="1895"/>
    <lineage>
        <taxon>Bacteria</taxon>
        <taxon>Bacillati</taxon>
        <taxon>Actinomycetota</taxon>
        <taxon>Actinomycetes</taxon>
        <taxon>Kitasatosporales</taxon>
        <taxon>Streptomycetaceae</taxon>
        <taxon>Streptomyces</taxon>
    </lineage>
</organism>
<accession>A0ABS4KZM9</accession>
<evidence type="ECO:0000313" key="2">
    <source>
        <dbReference type="EMBL" id="MBP2034836.1"/>
    </source>
</evidence>
<proteinExistence type="predicted"/>
<keyword evidence="3" id="KW-1185">Reference proteome</keyword>